<reference evidence="1" key="1">
    <citation type="submission" date="2019-05" db="EMBL/GenBank/DDBJ databases">
        <title>Revised genome assembly of Burkholderiaceae (previously Ralstonia) sp. PBA.</title>
        <authorList>
            <person name="Gan H.M."/>
        </authorList>
    </citation>
    <scope>NUCLEOTIDE SEQUENCE</scope>
    <source>
        <strain evidence="1">PBA</strain>
    </source>
</reference>
<dbReference type="Proteomes" id="UP000004277">
    <property type="component" value="Unassembled WGS sequence"/>
</dbReference>
<comment type="caution">
    <text evidence="1">The sequence shown here is derived from an EMBL/GenBank/DDBJ whole genome shotgun (WGS) entry which is preliminary data.</text>
</comment>
<evidence type="ECO:0000313" key="2">
    <source>
        <dbReference type="Proteomes" id="UP000004277"/>
    </source>
</evidence>
<protein>
    <submittedName>
        <fullName evidence="1">Helix-turn-helix domain-containing protein</fullName>
    </submittedName>
</protein>
<dbReference type="EMBL" id="AKCV02000025">
    <property type="protein sequence ID" value="TMS57070.1"/>
    <property type="molecule type" value="Genomic_DNA"/>
</dbReference>
<evidence type="ECO:0000313" key="1">
    <source>
        <dbReference type="EMBL" id="TMS57070.1"/>
    </source>
</evidence>
<name>A0ACD3SLN3_9BURK</name>
<organism evidence="1 2">
    <name type="scientific">Imbroritus primus</name>
    <dbReference type="NCBI Taxonomy" id="3058603"/>
    <lineage>
        <taxon>Bacteria</taxon>
        <taxon>Pseudomonadati</taxon>
        <taxon>Pseudomonadota</taxon>
        <taxon>Betaproteobacteria</taxon>
        <taxon>Burkholderiales</taxon>
        <taxon>Burkholderiaceae</taxon>
        <taxon>Imbroritus</taxon>
    </lineage>
</organism>
<accession>A0ACD3SLN3</accession>
<gene>
    <name evidence="1" type="ORF">MW7_013995</name>
</gene>
<keyword evidence="2" id="KW-1185">Reference proteome</keyword>
<sequence length="485" mass="54604">MFSSLYLPLLSVHATTASMPELQHKIRHAQFLEAAATGERRRFGPETSLALPQTEADALCVYADIHTALANHEDAEELYRRHQRALGFDKKAVRFASFRNNAWKSLFQSRLASAFAGFRRMLDDKTLTSAQRIEMTVGAAVTLLAAGDAGSAEQLLATLDPEDIAPNTELILEALQADVSVQHYLRYSQRITNHTYWHPAAHDSWRTMGQLDTLMRKLDRDSDFEAIPVLRDRLAYLRALLMLSEGDDYAVPSVLRHLGWAEREGMSDYEVAVRLEIALAAIAGNLTDIADMMLTACRHRYQSEPTHGRWILDYFFCSARLAEQHGKLELTVRMLRDYAGTALEFARRDSTIAALASTIVPRPAEGAGDDISVCLPAKYRRAYRYLIVQLRDPGLSVRRVAEHIGVTERALQAAFKAHLGMSPSEVIRVRRMERIREELTDTHHSASANILETAAKWGVRNRSTLLNSYRKRFDEAPSETVERAA</sequence>
<proteinExistence type="predicted"/>